<gene>
    <name evidence="1" type="ORF">GFD30_22635</name>
</gene>
<reference evidence="1 2" key="1">
    <citation type="submission" date="2019-10" db="EMBL/GenBank/DDBJ databases">
        <title>Glycomyces albidus sp. nov., a novel actinomycete isolated from rhizosphere soil of wheat (Triticum aestivum L.).</title>
        <authorList>
            <person name="Qian L."/>
        </authorList>
    </citation>
    <scope>NUCLEOTIDE SEQUENCE [LARGE SCALE GENOMIC DNA]</scope>
    <source>
        <strain evidence="1 2">NEAU-7082</strain>
    </source>
</reference>
<dbReference type="AlphaFoldDB" id="A0A6L5GFE1"/>
<keyword evidence="2" id="KW-1185">Reference proteome</keyword>
<dbReference type="RefSeq" id="WP_153027435.1">
    <property type="nucleotide sequence ID" value="NZ_WIAO01000040.1"/>
</dbReference>
<name>A0A6L5GFE1_9ACTN</name>
<dbReference type="Proteomes" id="UP000477750">
    <property type="component" value="Unassembled WGS sequence"/>
</dbReference>
<evidence type="ECO:0000313" key="1">
    <source>
        <dbReference type="EMBL" id="MQM28336.1"/>
    </source>
</evidence>
<sequence>MDRPPPLSEAEIVRFERYRDVSLEKVEIAVRLGVPEDAEEGGARGPARIVVVHELVAGERGLFIANVFRLGHPTMEPLIYVNAVYEARLDRAGAAELTHVAAQWWKWRAGLPSPGPGRIRR</sequence>
<accession>A0A6L5GFE1</accession>
<protein>
    <submittedName>
        <fullName evidence="1">Uncharacterized protein</fullName>
    </submittedName>
</protein>
<evidence type="ECO:0000313" key="2">
    <source>
        <dbReference type="Proteomes" id="UP000477750"/>
    </source>
</evidence>
<dbReference type="EMBL" id="WIAO01000040">
    <property type="protein sequence ID" value="MQM28336.1"/>
    <property type="molecule type" value="Genomic_DNA"/>
</dbReference>
<comment type="caution">
    <text evidence="1">The sequence shown here is derived from an EMBL/GenBank/DDBJ whole genome shotgun (WGS) entry which is preliminary data.</text>
</comment>
<proteinExistence type="predicted"/>
<organism evidence="1 2">
    <name type="scientific">Glycomyces albidus</name>
    <dbReference type="NCBI Taxonomy" id="2656774"/>
    <lineage>
        <taxon>Bacteria</taxon>
        <taxon>Bacillati</taxon>
        <taxon>Actinomycetota</taxon>
        <taxon>Actinomycetes</taxon>
        <taxon>Glycomycetales</taxon>
        <taxon>Glycomycetaceae</taxon>
        <taxon>Glycomyces</taxon>
    </lineage>
</organism>